<evidence type="ECO:0000313" key="6">
    <source>
        <dbReference type="RefSeq" id="XP_030519267.1"/>
    </source>
</evidence>
<evidence type="ECO:0000313" key="5">
    <source>
        <dbReference type="RefSeq" id="XP_030519265.1"/>
    </source>
</evidence>
<gene>
    <name evidence="4 5 6 7 8" type="primary">LOC115732722</name>
</gene>
<dbReference type="GO" id="GO:0031390">
    <property type="term" value="C:Ctf18 RFC-like complex"/>
    <property type="evidence" value="ECO:0007669"/>
    <property type="project" value="InterPro"/>
</dbReference>
<sequence length="395" mass="44910">MEPCMLSISGGAEAVLDLQENSSISVAYHPLYGPHDDLILLELDEKLLNDVIHQRVFLRGHPDENAVFCTQSKTYAVKFVGSSNSVLLIPSSNQVPEDGDSQYGNQKKCDRDVASVIKLAPGHLELVEIAPKLDKIKLLLSENPYKLEDVSAMEMEETETKKIGLYRWHDLVNEVQASEEELKSGLKALSAVEIGGHWRLVDESCIGMILKMLLHNSVLNDWTLSALDEDEVLNVLEADGFPRNIAHHCLSVYGDKVNKGEGRCVWRLNERRVCVHYARDVLRDGRMRIDQFIDEWKKRVPEEMLANFEMLDGEVLKEKLGVETWVRPFKVSSLPSDPSERFSILFKERPKWDWRDLEPYIRDLSVPGLSLEGLLLKFTRRVQASSEAEPVFSAR</sequence>
<evidence type="ECO:0000313" key="3">
    <source>
        <dbReference type="Proteomes" id="UP000827889"/>
    </source>
</evidence>
<name>A0A8B8N9Z8_9MYRT</name>
<dbReference type="InterPro" id="IPR019128">
    <property type="entry name" value="Dcc1"/>
</dbReference>
<keyword evidence="2" id="KW-0235">DNA replication</keyword>
<evidence type="ECO:0000256" key="2">
    <source>
        <dbReference type="ARBA" id="ARBA00022705"/>
    </source>
</evidence>
<dbReference type="Pfam" id="PF09724">
    <property type="entry name" value="Dcc1"/>
    <property type="match status" value="1"/>
</dbReference>
<dbReference type="RefSeq" id="XP_030519265.1">
    <property type="nucleotide sequence ID" value="XM_030663405.1"/>
</dbReference>
<dbReference type="RefSeq" id="XP_030519264.1">
    <property type="nucleotide sequence ID" value="XM_030663404.1"/>
</dbReference>
<dbReference type="OrthoDB" id="5199543at2759"/>
<dbReference type="PANTHER" id="PTHR13395:SF6">
    <property type="entry name" value="SISTER CHROMATID COHESION PROTEIN DCC1"/>
    <property type="match status" value="1"/>
</dbReference>
<evidence type="ECO:0000313" key="7">
    <source>
        <dbReference type="RefSeq" id="XP_048141753.1"/>
    </source>
</evidence>
<reference evidence="4 5" key="1">
    <citation type="submission" date="2025-04" db="UniProtKB">
        <authorList>
            <consortium name="RefSeq"/>
        </authorList>
    </citation>
    <scope>IDENTIFICATION</scope>
    <source>
        <tissue evidence="7 8">Leaf</tissue>
    </source>
</reference>
<dbReference type="AlphaFoldDB" id="A0A8B8N9Z8"/>
<protein>
    <submittedName>
        <fullName evidence="4 5 7 8">Sister chromatid cohesion protein DCC1</fullName>
    </submittedName>
</protein>
<proteinExistence type="inferred from homology"/>
<dbReference type="RefSeq" id="XP_048141754.1">
    <property type="nucleotide sequence ID" value="XM_048285797.1"/>
</dbReference>
<dbReference type="RefSeq" id="XP_030519267.1">
    <property type="nucleotide sequence ID" value="XM_030663407.1"/>
</dbReference>
<organism evidence="3 5">
    <name type="scientific">Rhodamnia argentea</name>
    <dbReference type="NCBI Taxonomy" id="178133"/>
    <lineage>
        <taxon>Eukaryota</taxon>
        <taxon>Viridiplantae</taxon>
        <taxon>Streptophyta</taxon>
        <taxon>Embryophyta</taxon>
        <taxon>Tracheophyta</taxon>
        <taxon>Spermatophyta</taxon>
        <taxon>Magnoliopsida</taxon>
        <taxon>eudicotyledons</taxon>
        <taxon>Gunneridae</taxon>
        <taxon>Pentapetalae</taxon>
        <taxon>rosids</taxon>
        <taxon>malvids</taxon>
        <taxon>Myrtales</taxon>
        <taxon>Myrtaceae</taxon>
        <taxon>Myrtoideae</taxon>
        <taxon>Myrteae</taxon>
        <taxon>Australasian group</taxon>
        <taxon>Rhodamnia</taxon>
    </lineage>
</organism>
<dbReference type="KEGG" id="rarg:115732722"/>
<dbReference type="GO" id="GO:0000785">
    <property type="term" value="C:chromatin"/>
    <property type="evidence" value="ECO:0007669"/>
    <property type="project" value="TreeGrafter"/>
</dbReference>
<dbReference type="Proteomes" id="UP000827889">
    <property type="component" value="Chromosome 9"/>
</dbReference>
<dbReference type="RefSeq" id="XP_048141753.1">
    <property type="nucleotide sequence ID" value="XM_048285796.1"/>
</dbReference>
<dbReference type="GeneID" id="115732722"/>
<dbReference type="GO" id="GO:0034088">
    <property type="term" value="P:maintenance of mitotic sister chromatid cohesion"/>
    <property type="evidence" value="ECO:0007669"/>
    <property type="project" value="TreeGrafter"/>
</dbReference>
<evidence type="ECO:0000313" key="4">
    <source>
        <dbReference type="RefSeq" id="XP_030519264.1"/>
    </source>
</evidence>
<evidence type="ECO:0000313" key="8">
    <source>
        <dbReference type="RefSeq" id="XP_048141754.1"/>
    </source>
</evidence>
<accession>A0A8B8N9Z8</accession>
<dbReference type="GO" id="GO:0006260">
    <property type="term" value="P:DNA replication"/>
    <property type="evidence" value="ECO:0007669"/>
    <property type="project" value="UniProtKB-KW"/>
</dbReference>
<keyword evidence="3" id="KW-1185">Reference proteome</keyword>
<comment type="similarity">
    <text evidence="1">Belongs to the DCC1 family.</text>
</comment>
<dbReference type="GO" id="GO:0000775">
    <property type="term" value="C:chromosome, centromeric region"/>
    <property type="evidence" value="ECO:0007669"/>
    <property type="project" value="TreeGrafter"/>
</dbReference>
<evidence type="ECO:0000256" key="1">
    <source>
        <dbReference type="ARBA" id="ARBA00007017"/>
    </source>
</evidence>
<dbReference type="PANTHER" id="PTHR13395">
    <property type="entry name" value="SISTER CHROMATID COHESION PROTEIN DCC1-RELATED"/>
    <property type="match status" value="1"/>
</dbReference>